<feature type="chain" id="PRO_5025472424" evidence="1">
    <location>
        <begin position="22"/>
        <end position="120"/>
    </location>
</feature>
<organism evidence="2 3">
    <name type="scientific">Melanomma pulvis-pyrius CBS 109.77</name>
    <dbReference type="NCBI Taxonomy" id="1314802"/>
    <lineage>
        <taxon>Eukaryota</taxon>
        <taxon>Fungi</taxon>
        <taxon>Dikarya</taxon>
        <taxon>Ascomycota</taxon>
        <taxon>Pezizomycotina</taxon>
        <taxon>Dothideomycetes</taxon>
        <taxon>Pleosporomycetidae</taxon>
        <taxon>Pleosporales</taxon>
        <taxon>Melanommataceae</taxon>
        <taxon>Melanomma</taxon>
    </lineage>
</organism>
<keyword evidence="1" id="KW-0732">Signal</keyword>
<keyword evidence="3" id="KW-1185">Reference proteome</keyword>
<dbReference type="AlphaFoldDB" id="A0A6A6XFU5"/>
<gene>
    <name evidence="2" type="ORF">K505DRAFT_360399</name>
</gene>
<evidence type="ECO:0000313" key="3">
    <source>
        <dbReference type="Proteomes" id="UP000799757"/>
    </source>
</evidence>
<name>A0A6A6XFU5_9PLEO</name>
<dbReference type="OrthoDB" id="3787080at2759"/>
<reference evidence="2" key="1">
    <citation type="journal article" date="2020" name="Stud. Mycol.">
        <title>101 Dothideomycetes genomes: a test case for predicting lifestyles and emergence of pathogens.</title>
        <authorList>
            <person name="Haridas S."/>
            <person name="Albert R."/>
            <person name="Binder M."/>
            <person name="Bloem J."/>
            <person name="Labutti K."/>
            <person name="Salamov A."/>
            <person name="Andreopoulos B."/>
            <person name="Baker S."/>
            <person name="Barry K."/>
            <person name="Bills G."/>
            <person name="Bluhm B."/>
            <person name="Cannon C."/>
            <person name="Castanera R."/>
            <person name="Culley D."/>
            <person name="Daum C."/>
            <person name="Ezra D."/>
            <person name="Gonzalez J."/>
            <person name="Henrissat B."/>
            <person name="Kuo A."/>
            <person name="Liang C."/>
            <person name="Lipzen A."/>
            <person name="Lutzoni F."/>
            <person name="Magnuson J."/>
            <person name="Mondo S."/>
            <person name="Nolan M."/>
            <person name="Ohm R."/>
            <person name="Pangilinan J."/>
            <person name="Park H.-J."/>
            <person name="Ramirez L."/>
            <person name="Alfaro M."/>
            <person name="Sun H."/>
            <person name="Tritt A."/>
            <person name="Yoshinaga Y."/>
            <person name="Zwiers L.-H."/>
            <person name="Turgeon B."/>
            <person name="Goodwin S."/>
            <person name="Spatafora J."/>
            <person name="Crous P."/>
            <person name="Grigoriev I."/>
        </authorList>
    </citation>
    <scope>NUCLEOTIDE SEQUENCE</scope>
    <source>
        <strain evidence="2">CBS 109.77</strain>
    </source>
</reference>
<dbReference type="EMBL" id="MU001866">
    <property type="protein sequence ID" value="KAF2795201.1"/>
    <property type="molecule type" value="Genomic_DNA"/>
</dbReference>
<sequence length="120" mass="12822">MMKTNTLAPLLAPLVLGLVAAVPTTHSSITPGAELVGVQLFNGAECTAPDPNRLSLTNTECWILPGQYLRVVAHGDARLKYNSLHVYKTQNCTGGWTLQPLDDACSDVSAFDSIRVVLDA</sequence>
<evidence type="ECO:0000256" key="1">
    <source>
        <dbReference type="SAM" id="SignalP"/>
    </source>
</evidence>
<dbReference type="Proteomes" id="UP000799757">
    <property type="component" value="Unassembled WGS sequence"/>
</dbReference>
<protein>
    <submittedName>
        <fullName evidence="2">Uncharacterized protein</fullName>
    </submittedName>
</protein>
<evidence type="ECO:0000313" key="2">
    <source>
        <dbReference type="EMBL" id="KAF2795201.1"/>
    </source>
</evidence>
<accession>A0A6A6XFU5</accession>
<feature type="signal peptide" evidence="1">
    <location>
        <begin position="1"/>
        <end position="21"/>
    </location>
</feature>
<proteinExistence type="predicted"/>